<evidence type="ECO:0000313" key="2">
    <source>
        <dbReference type="EMBL" id="CAG9560806.1"/>
    </source>
</evidence>
<reference evidence="2" key="1">
    <citation type="submission" date="2021-09" db="EMBL/GenBank/DDBJ databases">
        <authorList>
            <person name="Martin H S."/>
        </authorList>
    </citation>
    <scope>NUCLEOTIDE SEQUENCE</scope>
</reference>
<dbReference type="EMBL" id="CAKASE010000045">
    <property type="protein sequence ID" value="CAG9560806.1"/>
    <property type="molecule type" value="Genomic_DNA"/>
</dbReference>
<keyword evidence="3" id="KW-1185">Reference proteome</keyword>
<proteinExistence type="predicted"/>
<dbReference type="AlphaFoldDB" id="A0A8J2QHW5"/>
<organism evidence="2 3">
    <name type="scientific">Danaus chrysippus</name>
    <name type="common">African queen</name>
    <dbReference type="NCBI Taxonomy" id="151541"/>
    <lineage>
        <taxon>Eukaryota</taxon>
        <taxon>Metazoa</taxon>
        <taxon>Ecdysozoa</taxon>
        <taxon>Arthropoda</taxon>
        <taxon>Hexapoda</taxon>
        <taxon>Insecta</taxon>
        <taxon>Pterygota</taxon>
        <taxon>Neoptera</taxon>
        <taxon>Endopterygota</taxon>
        <taxon>Lepidoptera</taxon>
        <taxon>Glossata</taxon>
        <taxon>Ditrysia</taxon>
        <taxon>Papilionoidea</taxon>
        <taxon>Nymphalidae</taxon>
        <taxon>Danainae</taxon>
        <taxon>Danaini</taxon>
        <taxon>Danaina</taxon>
        <taxon>Danaus</taxon>
        <taxon>Anosia</taxon>
    </lineage>
</organism>
<evidence type="ECO:0000256" key="1">
    <source>
        <dbReference type="SAM" id="MobiDB-lite"/>
    </source>
</evidence>
<protein>
    <submittedName>
        <fullName evidence="2">(African queen) hypothetical protein</fullName>
    </submittedName>
</protein>
<evidence type="ECO:0000313" key="3">
    <source>
        <dbReference type="Proteomes" id="UP000789524"/>
    </source>
</evidence>
<gene>
    <name evidence="2" type="ORF">DCHRY22_LOCUS2408</name>
</gene>
<feature type="region of interest" description="Disordered" evidence="1">
    <location>
        <begin position="1"/>
        <end position="32"/>
    </location>
</feature>
<accession>A0A8J2QHW5</accession>
<name>A0A8J2QHW5_9NEOP</name>
<comment type="caution">
    <text evidence="2">The sequence shown here is derived from an EMBL/GenBank/DDBJ whole genome shotgun (WGS) entry which is preliminary data.</text>
</comment>
<dbReference type="Proteomes" id="UP000789524">
    <property type="component" value="Unassembled WGS sequence"/>
</dbReference>
<sequence length="87" mass="9622">MKRSESVDYNIRRAHASGNTGTGSRAREPDPPSDLVRRTCLFKLHKASLLLPIIYTPVSIPWCLQSIYPLFCLSSSLSPTLAAADVY</sequence>